<evidence type="ECO:0000313" key="3">
    <source>
        <dbReference type="EMBL" id="GIG10216.1"/>
    </source>
</evidence>
<evidence type="ECO:0000256" key="1">
    <source>
        <dbReference type="SAM" id="MobiDB-lite"/>
    </source>
</evidence>
<dbReference type="AlphaFoldDB" id="A0A8J3PAE3"/>
<sequence>MGVRFADLDEYYSPGLELPVRGTVYTVPLPSGELGLWCRRIAQTAGEVGSADTPEEMEAAAERARERVAALPPLPGGEKPFDELMLGGAYAEMLKNAVPDPYIQFCAQTAYWWIVGGEEAARRYWESGGRPEARGPGNRAQRRAARRAAGGTSTAEAAETPSAASSSGTSTPSRSSGRSRGRRSRGRRF</sequence>
<name>A0A8J3PAE3_9ACTN</name>
<feature type="compositionally biased region" description="Basic residues" evidence="1">
    <location>
        <begin position="177"/>
        <end position="189"/>
    </location>
</feature>
<comment type="caution">
    <text evidence="3">The sequence shown here is derived from an EMBL/GenBank/DDBJ whole genome shotgun (WGS) entry which is preliminary data.</text>
</comment>
<organism evidence="3 4">
    <name type="scientific">Catellatospora coxensis</name>
    <dbReference type="NCBI Taxonomy" id="310354"/>
    <lineage>
        <taxon>Bacteria</taxon>
        <taxon>Bacillati</taxon>
        <taxon>Actinomycetota</taxon>
        <taxon>Actinomycetes</taxon>
        <taxon>Micromonosporales</taxon>
        <taxon>Micromonosporaceae</taxon>
        <taxon>Catellatospora</taxon>
    </lineage>
</organism>
<dbReference type="InterPro" id="IPR055849">
    <property type="entry name" value="DUF7426"/>
</dbReference>
<dbReference type="Pfam" id="PF24201">
    <property type="entry name" value="DUF7426"/>
    <property type="match status" value="1"/>
</dbReference>
<dbReference type="EMBL" id="BONI01000082">
    <property type="protein sequence ID" value="GIG10216.1"/>
    <property type="molecule type" value="Genomic_DNA"/>
</dbReference>
<feature type="region of interest" description="Disordered" evidence="1">
    <location>
        <begin position="127"/>
        <end position="189"/>
    </location>
</feature>
<protein>
    <recommendedName>
        <fullName evidence="2">DUF7426 domain-containing protein</fullName>
    </recommendedName>
</protein>
<feature type="compositionally biased region" description="Low complexity" evidence="1">
    <location>
        <begin position="147"/>
        <end position="176"/>
    </location>
</feature>
<dbReference type="RefSeq" id="WP_239167897.1">
    <property type="nucleotide sequence ID" value="NZ_BAAALC010000003.1"/>
</dbReference>
<evidence type="ECO:0000313" key="4">
    <source>
        <dbReference type="Proteomes" id="UP000630887"/>
    </source>
</evidence>
<gene>
    <name evidence="3" type="ORF">Cco03nite_69160</name>
</gene>
<accession>A0A8J3PAE3</accession>
<dbReference type="Proteomes" id="UP000630887">
    <property type="component" value="Unassembled WGS sequence"/>
</dbReference>
<feature type="domain" description="DUF7426" evidence="2">
    <location>
        <begin position="7"/>
        <end position="151"/>
    </location>
</feature>
<keyword evidence="4" id="KW-1185">Reference proteome</keyword>
<reference evidence="3 4" key="1">
    <citation type="submission" date="2021-01" db="EMBL/GenBank/DDBJ databases">
        <title>Whole genome shotgun sequence of Catellatospora coxensis NBRC 107359.</title>
        <authorList>
            <person name="Komaki H."/>
            <person name="Tamura T."/>
        </authorList>
    </citation>
    <scope>NUCLEOTIDE SEQUENCE [LARGE SCALE GENOMIC DNA]</scope>
    <source>
        <strain evidence="3 4">NBRC 107359</strain>
    </source>
</reference>
<evidence type="ECO:0000259" key="2">
    <source>
        <dbReference type="Pfam" id="PF24201"/>
    </source>
</evidence>
<proteinExistence type="predicted"/>